<organism evidence="2 3">
    <name type="scientific">Catenuloplanes indicus</name>
    <dbReference type="NCBI Taxonomy" id="137267"/>
    <lineage>
        <taxon>Bacteria</taxon>
        <taxon>Bacillati</taxon>
        <taxon>Actinomycetota</taxon>
        <taxon>Actinomycetes</taxon>
        <taxon>Micromonosporales</taxon>
        <taxon>Micromonosporaceae</taxon>
        <taxon>Catenuloplanes</taxon>
    </lineage>
</organism>
<protein>
    <submittedName>
        <fullName evidence="2">Uncharacterized protein</fullName>
    </submittedName>
</protein>
<comment type="caution">
    <text evidence="2">The sequence shown here is derived from an EMBL/GenBank/DDBJ whole genome shotgun (WGS) entry which is preliminary data.</text>
</comment>
<dbReference type="AlphaFoldDB" id="A0AAE3VW67"/>
<proteinExistence type="predicted"/>
<gene>
    <name evidence="2" type="ORF">J2S42_001610</name>
</gene>
<dbReference type="EMBL" id="JAUSUZ010000001">
    <property type="protein sequence ID" value="MDQ0364941.1"/>
    <property type="molecule type" value="Genomic_DNA"/>
</dbReference>
<keyword evidence="3" id="KW-1185">Reference proteome</keyword>
<accession>A0AAE3VW67</accession>
<name>A0AAE3VW67_9ACTN</name>
<evidence type="ECO:0000313" key="2">
    <source>
        <dbReference type="EMBL" id="MDQ0364941.1"/>
    </source>
</evidence>
<dbReference type="RefSeq" id="WP_307236882.1">
    <property type="nucleotide sequence ID" value="NZ_JAUSUZ010000001.1"/>
</dbReference>
<evidence type="ECO:0000313" key="3">
    <source>
        <dbReference type="Proteomes" id="UP001240236"/>
    </source>
</evidence>
<evidence type="ECO:0000256" key="1">
    <source>
        <dbReference type="SAM" id="MobiDB-lite"/>
    </source>
</evidence>
<feature type="region of interest" description="Disordered" evidence="1">
    <location>
        <begin position="1"/>
        <end position="25"/>
    </location>
</feature>
<sequence>MDFTQRRRVQTGFGQAAPQRQQQGLVRSTRAGRARRHAGIFEAVHRLDAGLDATARAEIARWVRDEYEKEFGDVPLGFFAQCHLGPPYVDHRLDLWQSITDHYAPADFVPEPFVGARPLARSGAYDFIEVYASGELKPVLQDGSVVA</sequence>
<dbReference type="Proteomes" id="UP001240236">
    <property type="component" value="Unassembled WGS sequence"/>
</dbReference>
<reference evidence="2 3" key="1">
    <citation type="submission" date="2023-07" db="EMBL/GenBank/DDBJ databases">
        <title>Sequencing the genomes of 1000 actinobacteria strains.</title>
        <authorList>
            <person name="Klenk H.-P."/>
        </authorList>
    </citation>
    <scope>NUCLEOTIDE SEQUENCE [LARGE SCALE GENOMIC DNA]</scope>
    <source>
        <strain evidence="2 3">DSM 44709</strain>
    </source>
</reference>